<dbReference type="SMART" id="SM00342">
    <property type="entry name" value="HTH_ARAC"/>
    <property type="match status" value="1"/>
</dbReference>
<dbReference type="PROSITE" id="PS00041">
    <property type="entry name" value="HTH_ARAC_FAMILY_1"/>
    <property type="match status" value="1"/>
</dbReference>
<dbReference type="PANTHER" id="PTHR43280">
    <property type="entry name" value="ARAC-FAMILY TRANSCRIPTIONAL REGULATOR"/>
    <property type="match status" value="1"/>
</dbReference>
<evidence type="ECO:0000256" key="3">
    <source>
        <dbReference type="ARBA" id="ARBA00023163"/>
    </source>
</evidence>
<dbReference type="PROSITE" id="PS01124">
    <property type="entry name" value="HTH_ARAC_FAMILY_2"/>
    <property type="match status" value="1"/>
</dbReference>
<dbReference type="RefSeq" id="WP_105246436.1">
    <property type="nucleotide sequence ID" value="NZ_PSZM01000034.1"/>
</dbReference>
<dbReference type="Gene3D" id="1.10.10.60">
    <property type="entry name" value="Homeodomain-like"/>
    <property type="match status" value="2"/>
</dbReference>
<sequence length="281" mass="33375">MKKENIYKPFEIIYEKTNHCPIKDRVFNFFEFVYIRSGSGEQNIKMNKSKYGTGDLFLISPDDCHTFDVKSTTEFLLIKFNITYIRSTNWCLNNKSQLEYILSNVNNATNEIIKIDVDKYIIQNICEAIVKEHANENLYSQEIIKQLINSLILLVARNISAYIPSVINENTDKKIQDILHYIQNNITNPDKTSIQNISNHYNISEQYLSHYFKKHTNLTIREYLIRYRLKMLENRLLYSEYKIYEIADEFGFTDESHLIKFFKQHTGSTPSKFRKDRLISR</sequence>
<dbReference type="PANTHER" id="PTHR43280:SF2">
    <property type="entry name" value="HTH-TYPE TRANSCRIPTIONAL REGULATOR EXSA"/>
    <property type="match status" value="1"/>
</dbReference>
<dbReference type="SUPFAM" id="SSF51215">
    <property type="entry name" value="Regulatory protein AraC"/>
    <property type="match status" value="1"/>
</dbReference>
<proteinExistence type="predicted"/>
<dbReference type="OrthoDB" id="636258at2"/>
<dbReference type="GO" id="GO:0003700">
    <property type="term" value="F:DNA-binding transcription factor activity"/>
    <property type="evidence" value="ECO:0007669"/>
    <property type="project" value="InterPro"/>
</dbReference>
<reference evidence="5 6" key="1">
    <citation type="submission" date="2018-02" db="EMBL/GenBank/DDBJ databases">
        <title>Genome sequences of Apibacter spp., gut symbionts of Asian honey bees.</title>
        <authorList>
            <person name="Kwong W.K."/>
            <person name="Steele M.I."/>
            <person name="Moran N.A."/>
        </authorList>
    </citation>
    <scope>NUCLEOTIDE SEQUENCE [LARGE SCALE GENOMIC DNA]</scope>
    <source>
        <strain evidence="6">wkB301</strain>
    </source>
</reference>
<dbReference type="SUPFAM" id="SSF46689">
    <property type="entry name" value="Homeodomain-like"/>
    <property type="match status" value="2"/>
</dbReference>
<evidence type="ECO:0000313" key="6">
    <source>
        <dbReference type="Proteomes" id="UP000238042"/>
    </source>
</evidence>
<keyword evidence="2" id="KW-0238">DNA-binding</keyword>
<evidence type="ECO:0000256" key="2">
    <source>
        <dbReference type="ARBA" id="ARBA00023125"/>
    </source>
</evidence>
<keyword evidence="1" id="KW-0805">Transcription regulation</keyword>
<keyword evidence="3" id="KW-0804">Transcription</keyword>
<dbReference type="InterPro" id="IPR037923">
    <property type="entry name" value="HTH-like"/>
</dbReference>
<dbReference type="InterPro" id="IPR018062">
    <property type="entry name" value="HTH_AraC-typ_CS"/>
</dbReference>
<gene>
    <name evidence="5" type="ORF">C4S77_04695</name>
</gene>
<dbReference type="InterPro" id="IPR009057">
    <property type="entry name" value="Homeodomain-like_sf"/>
</dbReference>
<evidence type="ECO:0000259" key="4">
    <source>
        <dbReference type="PROSITE" id="PS01124"/>
    </source>
</evidence>
<dbReference type="GO" id="GO:0043565">
    <property type="term" value="F:sequence-specific DNA binding"/>
    <property type="evidence" value="ECO:0007669"/>
    <property type="project" value="InterPro"/>
</dbReference>
<comment type="caution">
    <text evidence="5">The sequence shown here is derived from an EMBL/GenBank/DDBJ whole genome shotgun (WGS) entry which is preliminary data.</text>
</comment>
<dbReference type="InterPro" id="IPR018060">
    <property type="entry name" value="HTH_AraC"/>
</dbReference>
<keyword evidence="6" id="KW-1185">Reference proteome</keyword>
<evidence type="ECO:0000256" key="1">
    <source>
        <dbReference type="ARBA" id="ARBA00023015"/>
    </source>
</evidence>
<protein>
    <submittedName>
        <fullName evidence="5">AraC family transcriptional regulator</fullName>
    </submittedName>
</protein>
<organism evidence="5 6">
    <name type="scientific">Apibacter adventoris</name>
    <dbReference type="NCBI Taxonomy" id="1679466"/>
    <lineage>
        <taxon>Bacteria</taxon>
        <taxon>Pseudomonadati</taxon>
        <taxon>Bacteroidota</taxon>
        <taxon>Flavobacteriia</taxon>
        <taxon>Flavobacteriales</taxon>
        <taxon>Weeksellaceae</taxon>
        <taxon>Apibacter</taxon>
    </lineage>
</organism>
<feature type="domain" description="HTH araC/xylS-type" evidence="4">
    <location>
        <begin position="176"/>
        <end position="276"/>
    </location>
</feature>
<name>A0A2S8AEM8_9FLAO</name>
<dbReference type="EMBL" id="PSZM01000034">
    <property type="protein sequence ID" value="PQL93447.1"/>
    <property type="molecule type" value="Genomic_DNA"/>
</dbReference>
<dbReference type="Proteomes" id="UP000238042">
    <property type="component" value="Unassembled WGS sequence"/>
</dbReference>
<accession>A0A2S8AEM8</accession>
<dbReference type="Pfam" id="PF12833">
    <property type="entry name" value="HTH_18"/>
    <property type="match status" value="1"/>
</dbReference>
<dbReference type="AlphaFoldDB" id="A0A2S8AEM8"/>
<evidence type="ECO:0000313" key="5">
    <source>
        <dbReference type="EMBL" id="PQL93447.1"/>
    </source>
</evidence>